<dbReference type="Proteomes" id="UP000823786">
    <property type="component" value="Unassembled WGS sequence"/>
</dbReference>
<reference evidence="1 2" key="1">
    <citation type="submission" date="2021-03" db="EMBL/GenBank/DDBJ databases">
        <title>Genomic Encyclopedia of Type Strains, Phase IV (KMG-IV): sequencing the most valuable type-strain genomes for metagenomic binning, comparative biology and taxonomic classification.</title>
        <authorList>
            <person name="Goeker M."/>
        </authorList>
    </citation>
    <scope>NUCLEOTIDE SEQUENCE [LARGE SCALE GENOMIC DNA]</scope>
    <source>
        <strain evidence="1 2">DSM 26427</strain>
    </source>
</reference>
<proteinExistence type="predicted"/>
<dbReference type="Gene3D" id="1.10.1220.10">
    <property type="entry name" value="Met repressor-like"/>
    <property type="match status" value="1"/>
</dbReference>
<keyword evidence="2" id="KW-1185">Reference proteome</keyword>
<sequence>MGDLLLRGMDDALKIELQESARRNGRSLSDEAIVQIRSALEREQHRGQAAGQRLRAVLGDAKFDDDELHAIEAFRKQPDRSPPDFK</sequence>
<dbReference type="InterPro" id="IPR010985">
    <property type="entry name" value="Ribbon_hlx_hlx"/>
</dbReference>
<gene>
    <name evidence="1" type="ORF">J2Z75_001568</name>
</gene>
<evidence type="ECO:0000313" key="1">
    <source>
        <dbReference type="EMBL" id="MBP1858072.1"/>
    </source>
</evidence>
<protein>
    <submittedName>
        <fullName evidence="1">Plasmid stability protein</fullName>
    </submittedName>
</protein>
<evidence type="ECO:0000313" key="2">
    <source>
        <dbReference type="Proteomes" id="UP000823786"/>
    </source>
</evidence>
<name>A0ABS4EJF4_9HYPH</name>
<comment type="caution">
    <text evidence="1">The sequence shown here is derived from an EMBL/GenBank/DDBJ whole genome shotgun (WGS) entry which is preliminary data.</text>
</comment>
<organism evidence="1 2">
    <name type="scientific">Rhizobium herbae</name>
    <dbReference type="NCBI Taxonomy" id="508661"/>
    <lineage>
        <taxon>Bacteria</taxon>
        <taxon>Pseudomonadati</taxon>
        <taxon>Pseudomonadota</taxon>
        <taxon>Alphaproteobacteria</taxon>
        <taxon>Hyphomicrobiales</taxon>
        <taxon>Rhizobiaceae</taxon>
        <taxon>Rhizobium/Agrobacterium group</taxon>
        <taxon>Rhizobium</taxon>
    </lineage>
</organism>
<dbReference type="SUPFAM" id="SSF47598">
    <property type="entry name" value="Ribbon-helix-helix"/>
    <property type="match status" value="1"/>
</dbReference>
<dbReference type="InterPro" id="IPR013321">
    <property type="entry name" value="Arc_rbn_hlx_hlx"/>
</dbReference>
<dbReference type="RefSeq" id="WP_209850063.1">
    <property type="nucleotide sequence ID" value="NZ_JAGGJV010000002.1"/>
</dbReference>
<dbReference type="EMBL" id="JAGGJV010000002">
    <property type="protein sequence ID" value="MBP1858072.1"/>
    <property type="molecule type" value="Genomic_DNA"/>
</dbReference>
<accession>A0ABS4EJF4</accession>